<keyword evidence="2" id="KW-1185">Reference proteome</keyword>
<reference evidence="1" key="4">
    <citation type="submission" date="2025-09" db="UniProtKB">
        <authorList>
            <consortium name="Ensembl"/>
        </authorList>
    </citation>
    <scope>IDENTIFICATION</scope>
</reference>
<accession>H2XY91</accession>
<proteinExistence type="predicted"/>
<dbReference type="Ensembl" id="ENSCINT00000030868.1">
    <property type="protein sequence ID" value="ENSCINP00000034625.1"/>
    <property type="gene ID" value="ENSCING00000021482.1"/>
</dbReference>
<dbReference type="Proteomes" id="UP000008144">
    <property type="component" value="Chromosome 7"/>
</dbReference>
<dbReference type="HOGENOM" id="CLU_3175126_0_0_1"/>
<dbReference type="AlphaFoldDB" id="H2XY91"/>
<evidence type="ECO:0000313" key="2">
    <source>
        <dbReference type="Proteomes" id="UP000008144"/>
    </source>
</evidence>
<reference evidence="2" key="1">
    <citation type="journal article" date="2002" name="Science">
        <title>The draft genome of Ciona intestinalis: insights into chordate and vertebrate origins.</title>
        <authorList>
            <person name="Dehal P."/>
            <person name="Satou Y."/>
            <person name="Campbell R.K."/>
            <person name="Chapman J."/>
            <person name="Degnan B."/>
            <person name="De Tomaso A."/>
            <person name="Davidson B."/>
            <person name="Di Gregorio A."/>
            <person name="Gelpke M."/>
            <person name="Goodstein D.M."/>
            <person name="Harafuji N."/>
            <person name="Hastings K.E."/>
            <person name="Ho I."/>
            <person name="Hotta K."/>
            <person name="Huang W."/>
            <person name="Kawashima T."/>
            <person name="Lemaire P."/>
            <person name="Martinez D."/>
            <person name="Meinertzhagen I.A."/>
            <person name="Necula S."/>
            <person name="Nonaka M."/>
            <person name="Putnam N."/>
            <person name="Rash S."/>
            <person name="Saiga H."/>
            <person name="Satake M."/>
            <person name="Terry A."/>
            <person name="Yamada L."/>
            <person name="Wang H.G."/>
            <person name="Awazu S."/>
            <person name="Azumi K."/>
            <person name="Boore J."/>
            <person name="Branno M."/>
            <person name="Chin-Bow S."/>
            <person name="DeSantis R."/>
            <person name="Doyle S."/>
            <person name="Francino P."/>
            <person name="Keys D.N."/>
            <person name="Haga S."/>
            <person name="Hayashi H."/>
            <person name="Hino K."/>
            <person name="Imai K.S."/>
            <person name="Inaba K."/>
            <person name="Kano S."/>
            <person name="Kobayashi K."/>
            <person name="Kobayashi M."/>
            <person name="Lee B.I."/>
            <person name="Makabe K.W."/>
            <person name="Manohar C."/>
            <person name="Matassi G."/>
            <person name="Medina M."/>
            <person name="Mochizuki Y."/>
            <person name="Mount S."/>
            <person name="Morishita T."/>
            <person name="Miura S."/>
            <person name="Nakayama A."/>
            <person name="Nishizaka S."/>
            <person name="Nomoto H."/>
            <person name="Ohta F."/>
            <person name="Oishi K."/>
            <person name="Rigoutsos I."/>
            <person name="Sano M."/>
            <person name="Sasaki A."/>
            <person name="Sasakura Y."/>
            <person name="Shoguchi E."/>
            <person name="Shin-i T."/>
            <person name="Spagnuolo A."/>
            <person name="Stainier D."/>
            <person name="Suzuki M.M."/>
            <person name="Tassy O."/>
            <person name="Takatori N."/>
            <person name="Tokuoka M."/>
            <person name="Yagi K."/>
            <person name="Yoshizaki F."/>
            <person name="Wada S."/>
            <person name="Zhang C."/>
            <person name="Hyatt P.D."/>
            <person name="Larimer F."/>
            <person name="Detter C."/>
            <person name="Doggett N."/>
            <person name="Glavina T."/>
            <person name="Hawkins T."/>
            <person name="Richardson P."/>
            <person name="Lucas S."/>
            <person name="Kohara Y."/>
            <person name="Levine M."/>
            <person name="Satoh N."/>
            <person name="Rokhsar D.S."/>
        </authorList>
    </citation>
    <scope>NUCLEOTIDE SEQUENCE [LARGE SCALE GENOMIC DNA]</scope>
</reference>
<dbReference type="InParanoid" id="H2XY91"/>
<evidence type="ECO:0000313" key="1">
    <source>
        <dbReference type="Ensembl" id="ENSCINP00000034625.1"/>
    </source>
</evidence>
<name>H2XY91_CIOIN</name>
<dbReference type="EMBL" id="EAAA01002419">
    <property type="status" value="NOT_ANNOTATED_CDS"/>
    <property type="molecule type" value="Genomic_DNA"/>
</dbReference>
<protein>
    <submittedName>
        <fullName evidence="1">Uncharacterized protein</fullName>
    </submittedName>
</protein>
<sequence length="47" mass="5686">MHSMLPKETIDALYKIPVAYRKSKIHFIQALFRNICLFYRYTTTSKF</sequence>
<reference evidence="1" key="3">
    <citation type="submission" date="2025-08" db="UniProtKB">
        <authorList>
            <consortium name="Ensembl"/>
        </authorList>
    </citation>
    <scope>IDENTIFICATION</scope>
</reference>
<organism evidence="1 2">
    <name type="scientific">Ciona intestinalis</name>
    <name type="common">Transparent sea squirt</name>
    <name type="synonym">Ascidia intestinalis</name>
    <dbReference type="NCBI Taxonomy" id="7719"/>
    <lineage>
        <taxon>Eukaryota</taxon>
        <taxon>Metazoa</taxon>
        <taxon>Chordata</taxon>
        <taxon>Tunicata</taxon>
        <taxon>Ascidiacea</taxon>
        <taxon>Phlebobranchia</taxon>
        <taxon>Cionidae</taxon>
        <taxon>Ciona</taxon>
    </lineage>
</organism>
<dbReference type="EMBL" id="EAAA01002418">
    <property type="status" value="NOT_ANNOTATED_CDS"/>
    <property type="molecule type" value="Genomic_DNA"/>
</dbReference>
<reference evidence="1" key="2">
    <citation type="journal article" date="2008" name="Genome Biol.">
        <title>Improved genome assembly and evidence-based global gene model set for the chordate Ciona intestinalis: new insight into intron and operon populations.</title>
        <authorList>
            <person name="Satou Y."/>
            <person name="Mineta K."/>
            <person name="Ogasawara M."/>
            <person name="Sasakura Y."/>
            <person name="Shoguchi E."/>
            <person name="Ueno K."/>
            <person name="Yamada L."/>
            <person name="Matsumoto J."/>
            <person name="Wasserscheid J."/>
            <person name="Dewar K."/>
            <person name="Wiley G.B."/>
            <person name="Macmil S.L."/>
            <person name="Roe B.A."/>
            <person name="Zeller R.W."/>
            <person name="Hastings K.E."/>
            <person name="Lemaire P."/>
            <person name="Lindquist E."/>
            <person name="Endo T."/>
            <person name="Hotta K."/>
            <person name="Inaba K."/>
        </authorList>
    </citation>
    <scope>NUCLEOTIDE SEQUENCE [LARGE SCALE GENOMIC DNA]</scope>
    <source>
        <strain evidence="1">wild type</strain>
    </source>
</reference>